<feature type="compositionally biased region" description="Basic and acidic residues" evidence="1">
    <location>
        <begin position="42"/>
        <end position="53"/>
    </location>
</feature>
<name>A0AAN9SV24_PSOTE</name>
<evidence type="ECO:0000313" key="3">
    <source>
        <dbReference type="Proteomes" id="UP001386955"/>
    </source>
</evidence>
<protein>
    <submittedName>
        <fullName evidence="2">Uncharacterized protein</fullName>
    </submittedName>
</protein>
<keyword evidence="3" id="KW-1185">Reference proteome</keyword>
<gene>
    <name evidence="2" type="ORF">VNO78_06408</name>
</gene>
<sequence>MEIWSENGRAGGKREFPVDCAADRVADLEDCAADRMYADTDIVNSERRSDRWIDSLSPPSAAIPANQKATHGHDAQGQRQRTKQHTNRGKYADTVGPAVLCVSNQKAPRVLTADGPLQRLPPQDSRGDHSDVMGPDSRSAHVKHVARVDRRDAADTCPHDQRLSLGHASSSEAGRDCWAKMGSVQRLSPKG</sequence>
<dbReference type="Proteomes" id="UP001386955">
    <property type="component" value="Unassembled WGS sequence"/>
</dbReference>
<feature type="compositionally biased region" description="Basic and acidic residues" evidence="1">
    <location>
        <begin position="146"/>
        <end position="162"/>
    </location>
</feature>
<dbReference type="AlphaFoldDB" id="A0AAN9SV24"/>
<dbReference type="EMBL" id="JAYMYS010000002">
    <property type="protein sequence ID" value="KAK7405209.1"/>
    <property type="molecule type" value="Genomic_DNA"/>
</dbReference>
<proteinExistence type="predicted"/>
<accession>A0AAN9SV24</accession>
<organism evidence="2 3">
    <name type="scientific">Psophocarpus tetragonolobus</name>
    <name type="common">Winged bean</name>
    <name type="synonym">Dolichos tetragonolobus</name>
    <dbReference type="NCBI Taxonomy" id="3891"/>
    <lineage>
        <taxon>Eukaryota</taxon>
        <taxon>Viridiplantae</taxon>
        <taxon>Streptophyta</taxon>
        <taxon>Embryophyta</taxon>
        <taxon>Tracheophyta</taxon>
        <taxon>Spermatophyta</taxon>
        <taxon>Magnoliopsida</taxon>
        <taxon>eudicotyledons</taxon>
        <taxon>Gunneridae</taxon>
        <taxon>Pentapetalae</taxon>
        <taxon>rosids</taxon>
        <taxon>fabids</taxon>
        <taxon>Fabales</taxon>
        <taxon>Fabaceae</taxon>
        <taxon>Papilionoideae</taxon>
        <taxon>50 kb inversion clade</taxon>
        <taxon>NPAAA clade</taxon>
        <taxon>indigoferoid/millettioid clade</taxon>
        <taxon>Phaseoleae</taxon>
        <taxon>Psophocarpus</taxon>
    </lineage>
</organism>
<comment type="caution">
    <text evidence="2">The sequence shown here is derived from an EMBL/GenBank/DDBJ whole genome shotgun (WGS) entry which is preliminary data.</text>
</comment>
<reference evidence="2 3" key="1">
    <citation type="submission" date="2024-01" db="EMBL/GenBank/DDBJ databases">
        <title>The genomes of 5 underutilized Papilionoideae crops provide insights into root nodulation and disease resistanc.</title>
        <authorList>
            <person name="Jiang F."/>
        </authorList>
    </citation>
    <scope>NUCLEOTIDE SEQUENCE [LARGE SCALE GENOMIC DNA]</scope>
    <source>
        <strain evidence="2">DUOXIRENSHENG_FW03</strain>
        <tissue evidence="2">Leaves</tissue>
    </source>
</reference>
<feature type="region of interest" description="Disordered" evidence="1">
    <location>
        <begin position="42"/>
        <end position="93"/>
    </location>
</feature>
<evidence type="ECO:0000256" key="1">
    <source>
        <dbReference type="SAM" id="MobiDB-lite"/>
    </source>
</evidence>
<evidence type="ECO:0000313" key="2">
    <source>
        <dbReference type="EMBL" id="KAK7405209.1"/>
    </source>
</evidence>
<feature type="region of interest" description="Disordered" evidence="1">
    <location>
        <begin position="110"/>
        <end position="176"/>
    </location>
</feature>